<sequence length="79" mass="8288">LYDFFTFGSRSQCNDASLTAVLPSDCGSGVNSSRASGGQLASPGAWPWQVSLQVAGSHRCRGAVISPYWIVTAAHCVAR</sequence>
<dbReference type="Ensembl" id="ENSCLMT00005008791.1">
    <property type="protein sequence ID" value="ENSCLMP00005008107.1"/>
    <property type="gene ID" value="ENSCLMG00005004592.1"/>
</dbReference>
<dbReference type="GeneTree" id="ENSGT01100000263714"/>
<dbReference type="GO" id="GO:0006508">
    <property type="term" value="P:proteolysis"/>
    <property type="evidence" value="ECO:0007669"/>
    <property type="project" value="InterPro"/>
</dbReference>
<organism evidence="3 4">
    <name type="scientific">Cyclopterus lumpus</name>
    <name type="common">Lumpsucker</name>
    <dbReference type="NCBI Taxonomy" id="8103"/>
    <lineage>
        <taxon>Eukaryota</taxon>
        <taxon>Metazoa</taxon>
        <taxon>Chordata</taxon>
        <taxon>Craniata</taxon>
        <taxon>Vertebrata</taxon>
        <taxon>Euteleostomi</taxon>
        <taxon>Actinopterygii</taxon>
        <taxon>Neopterygii</taxon>
        <taxon>Teleostei</taxon>
        <taxon>Neoteleostei</taxon>
        <taxon>Acanthomorphata</taxon>
        <taxon>Eupercaria</taxon>
        <taxon>Perciformes</taxon>
        <taxon>Cottioidei</taxon>
        <taxon>Cottales</taxon>
        <taxon>Cyclopteridae</taxon>
        <taxon>Cyclopterus</taxon>
    </lineage>
</organism>
<protein>
    <recommendedName>
        <fullName evidence="2">Peptidase S1 domain-containing protein</fullName>
    </recommendedName>
</protein>
<dbReference type="InterPro" id="IPR018114">
    <property type="entry name" value="TRYPSIN_HIS"/>
</dbReference>
<proteinExistence type="predicted"/>
<evidence type="ECO:0000313" key="3">
    <source>
        <dbReference type="Ensembl" id="ENSCLMP00005008107.1"/>
    </source>
</evidence>
<dbReference type="Gene3D" id="2.40.10.10">
    <property type="entry name" value="Trypsin-like serine proteases"/>
    <property type="match status" value="1"/>
</dbReference>
<dbReference type="PROSITE" id="PS00134">
    <property type="entry name" value="TRYPSIN_HIS"/>
    <property type="match status" value="1"/>
</dbReference>
<dbReference type="Proteomes" id="UP000694565">
    <property type="component" value="Unplaced"/>
</dbReference>
<dbReference type="InterPro" id="IPR009003">
    <property type="entry name" value="Peptidase_S1_PA"/>
</dbReference>
<evidence type="ECO:0000259" key="2">
    <source>
        <dbReference type="Pfam" id="PF00089"/>
    </source>
</evidence>
<dbReference type="InterPro" id="IPR001254">
    <property type="entry name" value="Trypsin_dom"/>
</dbReference>
<dbReference type="PANTHER" id="PTHR24252:SF7">
    <property type="entry name" value="HYALIN"/>
    <property type="match status" value="1"/>
</dbReference>
<dbReference type="AlphaFoldDB" id="A0A8C2WR61"/>
<keyword evidence="4" id="KW-1185">Reference proteome</keyword>
<evidence type="ECO:0000313" key="4">
    <source>
        <dbReference type="Proteomes" id="UP000694565"/>
    </source>
</evidence>
<keyword evidence="1" id="KW-1015">Disulfide bond</keyword>
<dbReference type="SUPFAM" id="SSF50494">
    <property type="entry name" value="Trypsin-like serine proteases"/>
    <property type="match status" value="1"/>
</dbReference>
<dbReference type="Pfam" id="PF00089">
    <property type="entry name" value="Trypsin"/>
    <property type="match status" value="1"/>
</dbReference>
<accession>A0A8C2WR61</accession>
<reference evidence="3" key="2">
    <citation type="submission" date="2025-09" db="UniProtKB">
        <authorList>
            <consortium name="Ensembl"/>
        </authorList>
    </citation>
    <scope>IDENTIFICATION</scope>
</reference>
<dbReference type="GO" id="GO:0004252">
    <property type="term" value="F:serine-type endopeptidase activity"/>
    <property type="evidence" value="ECO:0007669"/>
    <property type="project" value="InterPro"/>
</dbReference>
<reference evidence="3" key="1">
    <citation type="submission" date="2025-08" db="UniProtKB">
        <authorList>
            <consortium name="Ensembl"/>
        </authorList>
    </citation>
    <scope>IDENTIFICATION</scope>
</reference>
<dbReference type="PANTHER" id="PTHR24252">
    <property type="entry name" value="ACROSIN-RELATED"/>
    <property type="match status" value="1"/>
</dbReference>
<feature type="domain" description="Peptidase S1" evidence="2">
    <location>
        <begin position="37"/>
        <end position="78"/>
    </location>
</feature>
<evidence type="ECO:0000256" key="1">
    <source>
        <dbReference type="ARBA" id="ARBA00023157"/>
    </source>
</evidence>
<dbReference type="InterPro" id="IPR043504">
    <property type="entry name" value="Peptidase_S1_PA_chymotrypsin"/>
</dbReference>
<name>A0A8C2WR61_CYCLU</name>